<keyword evidence="9" id="KW-0460">Magnesium</keyword>
<evidence type="ECO:0000256" key="3">
    <source>
        <dbReference type="ARBA" id="ARBA00022679"/>
    </source>
</evidence>
<dbReference type="Pfam" id="PF01807">
    <property type="entry name" value="Zn_ribbon_DnaG"/>
    <property type="match status" value="1"/>
</dbReference>
<dbReference type="PANTHER" id="PTHR30313:SF2">
    <property type="entry name" value="DNA PRIMASE"/>
    <property type="match status" value="1"/>
</dbReference>
<dbReference type="PANTHER" id="PTHR30313">
    <property type="entry name" value="DNA PRIMASE"/>
    <property type="match status" value="1"/>
</dbReference>
<dbReference type="PROSITE" id="PS50880">
    <property type="entry name" value="TOPRIM"/>
    <property type="match status" value="1"/>
</dbReference>
<dbReference type="SMART" id="SM00493">
    <property type="entry name" value="TOPRIM"/>
    <property type="match status" value="1"/>
</dbReference>
<evidence type="ECO:0000256" key="7">
    <source>
        <dbReference type="ARBA" id="ARBA00022771"/>
    </source>
</evidence>
<dbReference type="InterPro" id="IPR013264">
    <property type="entry name" value="DNAG_N"/>
</dbReference>
<dbReference type="Gene3D" id="3.90.980.10">
    <property type="entry name" value="DNA primase, catalytic core, N-terminal domain"/>
    <property type="match status" value="1"/>
</dbReference>
<keyword evidence="1 12" id="KW-0240">DNA-directed RNA polymerase</keyword>
<keyword evidence="10 12" id="KW-0238">DNA-binding</keyword>
<keyword evidence="2 12" id="KW-0639">Primosome</keyword>
<dbReference type="HAMAP" id="MF_00974">
    <property type="entry name" value="DNA_primase_DnaG"/>
    <property type="match status" value="1"/>
</dbReference>
<feature type="domain" description="Toprim" evidence="14">
    <location>
        <begin position="255"/>
        <end position="336"/>
    </location>
</feature>
<gene>
    <name evidence="12 15" type="primary">dnaG</name>
    <name evidence="15" type="ORF">KHM83_08650</name>
</gene>
<dbReference type="CDD" id="cd03364">
    <property type="entry name" value="TOPRIM_DnaG_primases"/>
    <property type="match status" value="1"/>
</dbReference>
<dbReference type="Pfam" id="PF13155">
    <property type="entry name" value="Toprim_2"/>
    <property type="match status" value="1"/>
</dbReference>
<comment type="cofactor">
    <cofactor evidence="12 13">
        <name>Zn(2+)</name>
        <dbReference type="ChEBI" id="CHEBI:29105"/>
    </cofactor>
    <text evidence="12 13">Binds 1 zinc ion per monomer.</text>
</comment>
<dbReference type="InterPro" id="IPR034151">
    <property type="entry name" value="TOPRIM_DnaG_bac"/>
</dbReference>
<comment type="similarity">
    <text evidence="12 13">Belongs to the DnaG primase family.</text>
</comment>
<evidence type="ECO:0000256" key="13">
    <source>
        <dbReference type="PIRNR" id="PIRNR002811"/>
    </source>
</evidence>
<keyword evidence="8 12" id="KW-0862">Zinc</keyword>
<keyword evidence="6 12" id="KW-0479">Metal-binding</keyword>
<comment type="function">
    <text evidence="12 13">RNA polymerase that catalyzes the synthesis of short RNA molecules used as primers for DNA polymerase during DNA replication.</text>
</comment>
<reference evidence="15 16" key="1">
    <citation type="submission" date="2021-05" db="EMBL/GenBank/DDBJ databases">
        <title>Fusibacter ferrireducens sp. nov., an anaerobic, sulfur- and Fe-reducing bacterium isolated from the mangrove sediment.</title>
        <authorList>
            <person name="Qiu D."/>
        </authorList>
    </citation>
    <scope>NUCLEOTIDE SEQUENCE [LARGE SCALE GENOMIC DNA]</scope>
    <source>
        <strain evidence="15 16">DSM 12116</strain>
    </source>
</reference>
<dbReference type="InterPro" id="IPR006171">
    <property type="entry name" value="TOPRIM_dom"/>
</dbReference>
<keyword evidence="11 12" id="KW-0804">Transcription</keyword>
<accession>A0ABS5PQP8</accession>
<keyword evidence="5 12" id="KW-0235">DNA replication</keyword>
<sequence length="589" mass="67732">MQNNSGGNIFEYILDQVNIVDVLSHYIHLERAGRNHKALCPFHNEKTASFIISEDKQLFHCFGCGVAGNAINFIMQYENLDYIDAVELLADRYHIDISAFKKGDKKNTGNLTGLYDILRDAAIYYYKNLRTAQSALSYLDRRGIGFDVIKQFGLGYANDAWQDVTNLLVGKYGADTLEKAGLATRGKDQKRLYDRFRNRIIFPIINPKGKVVGFGGRVMDDSLPKYLNSPETDVFNKSQTLYGLNLAKNNLADKKRLIITEGYMDVIAMHMNGFNQAVATLGTALTKEHGRLMKRYAEEIIICYDSDFAGQKATLRSLDVLEGIIDKIKVIKLGENLDPDEYIKKYGVERMQAKLDQAMSSTEYRLENLKQDYNLGDETQKIEYISKAVKILKGVSNEFEKNLYIEHLSRDLNINAELIAREAYQEQYDERIRYGFTGSQKKASNQPKDRKTVLEQQMLTYYIKNIGELLAEQRQLIEMFQYSGSIQPLMDYLSSYFKTHEVFSRQDIIENADIEIARQLIELLDLSEQAPEHIDIEHIMNLVLLMNLDEKIEKLNADMAQNPDQATKAKWQSLILKRNQIKRQTQLKR</sequence>
<dbReference type="SMART" id="SM00400">
    <property type="entry name" value="ZnF_CHCC"/>
    <property type="match status" value="1"/>
</dbReference>
<evidence type="ECO:0000259" key="14">
    <source>
        <dbReference type="PROSITE" id="PS50880"/>
    </source>
</evidence>
<comment type="caution">
    <text evidence="15">The sequence shown here is derived from an EMBL/GenBank/DDBJ whole genome shotgun (WGS) entry which is preliminary data.</text>
</comment>
<comment type="subunit">
    <text evidence="12">Monomer. Interacts with DnaB.</text>
</comment>
<dbReference type="RefSeq" id="WP_213236607.1">
    <property type="nucleotide sequence ID" value="NZ_JAHBCL010000013.1"/>
</dbReference>
<keyword evidence="3 12" id="KW-0808">Transferase</keyword>
<organism evidence="15 16">
    <name type="scientific">Fusibacter paucivorans</name>
    <dbReference type="NCBI Taxonomy" id="76009"/>
    <lineage>
        <taxon>Bacteria</taxon>
        <taxon>Bacillati</taxon>
        <taxon>Bacillota</taxon>
        <taxon>Clostridia</taxon>
        <taxon>Eubacteriales</taxon>
        <taxon>Eubacteriales Family XII. Incertae Sedis</taxon>
        <taxon>Fusibacter</taxon>
    </lineage>
</organism>
<evidence type="ECO:0000256" key="12">
    <source>
        <dbReference type="HAMAP-Rule" id="MF_00974"/>
    </source>
</evidence>
<dbReference type="InterPro" id="IPR002694">
    <property type="entry name" value="Znf_CHC2"/>
</dbReference>
<evidence type="ECO:0000313" key="15">
    <source>
        <dbReference type="EMBL" id="MBS7526744.1"/>
    </source>
</evidence>
<dbReference type="InterPro" id="IPR050219">
    <property type="entry name" value="DnaG_primase"/>
</dbReference>
<evidence type="ECO:0000256" key="10">
    <source>
        <dbReference type="ARBA" id="ARBA00023125"/>
    </source>
</evidence>
<comment type="domain">
    <text evidence="12">Contains an N-terminal zinc-binding domain, a central core domain that contains the primase activity, and a C-terminal DnaB-binding domain.</text>
</comment>
<name>A0ABS5PQP8_9FIRM</name>
<keyword evidence="7 12" id="KW-0863">Zinc-finger</keyword>
<protein>
    <recommendedName>
        <fullName evidence="12 13">DNA primase</fullName>
        <ecNumber evidence="12">2.7.7.101</ecNumber>
    </recommendedName>
</protein>
<dbReference type="Pfam" id="PF10410">
    <property type="entry name" value="DnaB_bind"/>
    <property type="match status" value="1"/>
</dbReference>
<dbReference type="SUPFAM" id="SSF57783">
    <property type="entry name" value="Zinc beta-ribbon"/>
    <property type="match status" value="1"/>
</dbReference>
<dbReference type="EC" id="2.7.7.101" evidence="12"/>
<evidence type="ECO:0000256" key="4">
    <source>
        <dbReference type="ARBA" id="ARBA00022695"/>
    </source>
</evidence>
<dbReference type="InterPro" id="IPR036977">
    <property type="entry name" value="DNA_primase_Znf_CHC2"/>
</dbReference>
<evidence type="ECO:0000256" key="11">
    <source>
        <dbReference type="ARBA" id="ARBA00023163"/>
    </source>
</evidence>
<evidence type="ECO:0000256" key="9">
    <source>
        <dbReference type="ARBA" id="ARBA00022842"/>
    </source>
</evidence>
<comment type="catalytic activity">
    <reaction evidence="12">
        <text>ssDNA + n NTP = ssDNA/pppN(pN)n-1 hybrid + (n-1) diphosphate.</text>
        <dbReference type="EC" id="2.7.7.101"/>
    </reaction>
</comment>
<evidence type="ECO:0000256" key="5">
    <source>
        <dbReference type="ARBA" id="ARBA00022705"/>
    </source>
</evidence>
<proteinExistence type="inferred from homology"/>
<dbReference type="InterPro" id="IPR037068">
    <property type="entry name" value="DNA_primase_core_N_sf"/>
</dbReference>
<evidence type="ECO:0000256" key="1">
    <source>
        <dbReference type="ARBA" id="ARBA00022478"/>
    </source>
</evidence>
<evidence type="ECO:0000256" key="2">
    <source>
        <dbReference type="ARBA" id="ARBA00022515"/>
    </source>
</evidence>
<dbReference type="PIRSF" id="PIRSF002811">
    <property type="entry name" value="DnaG"/>
    <property type="match status" value="1"/>
</dbReference>
<dbReference type="EMBL" id="JAHBCL010000013">
    <property type="protein sequence ID" value="MBS7526744.1"/>
    <property type="molecule type" value="Genomic_DNA"/>
</dbReference>
<dbReference type="InterPro" id="IPR006295">
    <property type="entry name" value="DNA_primase_DnaG"/>
</dbReference>
<dbReference type="InterPro" id="IPR019475">
    <property type="entry name" value="DNA_primase_DnaB-bd"/>
</dbReference>
<dbReference type="InterPro" id="IPR030846">
    <property type="entry name" value="DnaG_bac"/>
</dbReference>
<keyword evidence="4 12" id="KW-0548">Nucleotidyltransferase</keyword>
<dbReference type="SUPFAM" id="SSF56731">
    <property type="entry name" value="DNA primase core"/>
    <property type="match status" value="1"/>
</dbReference>
<evidence type="ECO:0000256" key="8">
    <source>
        <dbReference type="ARBA" id="ARBA00022833"/>
    </source>
</evidence>
<dbReference type="Pfam" id="PF08275">
    <property type="entry name" value="DNAG_N"/>
    <property type="match status" value="1"/>
</dbReference>
<dbReference type="NCBIfam" id="TIGR01391">
    <property type="entry name" value="dnaG"/>
    <property type="match status" value="1"/>
</dbReference>
<dbReference type="Proteomes" id="UP000746471">
    <property type="component" value="Unassembled WGS sequence"/>
</dbReference>
<dbReference type="Gene3D" id="3.90.580.10">
    <property type="entry name" value="Zinc finger, CHC2-type domain"/>
    <property type="match status" value="1"/>
</dbReference>
<keyword evidence="16" id="KW-1185">Reference proteome</keyword>
<feature type="zinc finger region" description="CHC2-type" evidence="12">
    <location>
        <begin position="40"/>
        <end position="64"/>
    </location>
</feature>
<evidence type="ECO:0000313" key="16">
    <source>
        <dbReference type="Proteomes" id="UP000746471"/>
    </source>
</evidence>
<evidence type="ECO:0000256" key="6">
    <source>
        <dbReference type="ARBA" id="ARBA00022723"/>
    </source>
</evidence>
<dbReference type="Gene3D" id="3.40.1360.10">
    <property type="match status" value="1"/>
</dbReference>